<keyword evidence="2" id="KW-1133">Transmembrane helix</keyword>
<sequence length="582" mass="63950">MFSYFAVQDNGALLSPRQSLKCSRALGRLWAAGLVSVLLAFACPPIALSDINGDSATAADELPDELRSGQARFHLLTGDPFAAFALNPQPESRQQKLLQAQALIDMGLYRRARNELESLADSGTEISAAAGLELIRLALRTDDLEQARRWLDRFLPRLQGENRQEALFHQAELLRKESDLAAAAATLKDMGNNTWTGLGYFNLAADYARADTSSSRPLVALRVATSTAGKENSAASLDLVDRANLGGGLLALRAEDYRKAINFLSRVRLDSYQAPLALYLHGLAELKQQNVRGALQSWHRARKFPLAFAGAAEAYIAMGQAYDEAGSSSQAADAFLTANAVFEKEQAVLQEIKAQVQKDGSHQALLNAAGTEDVEWFLADSQTVTAPRLAWLVRFLEDAEAQRAVQRLAELERMDRRLRQKQAEFDVLRSSVAARVDAAESFSAQGGIRRVTAEVESLAERLAALKQSKARPGTTEVERQLQESRARVEALAEKAGSVPSRLSSTLDQVEVARRSLDSQLQRIAALRTRSEAVLDDLILGFIAEQVTTLEHLADRSEQEIARLYEYMAVSRLRSDRARESSQ</sequence>
<keyword evidence="4" id="KW-1185">Reference proteome</keyword>
<keyword evidence="1" id="KW-0175">Coiled coil</keyword>
<evidence type="ECO:0000313" key="3">
    <source>
        <dbReference type="EMBL" id="QCF26253.1"/>
    </source>
</evidence>
<evidence type="ECO:0000313" key="4">
    <source>
        <dbReference type="Proteomes" id="UP000298049"/>
    </source>
</evidence>
<feature type="transmembrane region" description="Helical" evidence="2">
    <location>
        <begin position="29"/>
        <end position="48"/>
    </location>
</feature>
<dbReference type="KEGG" id="hmi:soil367_10090"/>
<evidence type="ECO:0008006" key="5">
    <source>
        <dbReference type="Google" id="ProtNLM"/>
    </source>
</evidence>
<feature type="coiled-coil region" evidence="1">
    <location>
        <begin position="401"/>
        <end position="494"/>
    </location>
</feature>
<proteinExistence type="predicted"/>
<evidence type="ECO:0000256" key="2">
    <source>
        <dbReference type="SAM" id="Phobius"/>
    </source>
</evidence>
<dbReference type="SUPFAM" id="SSF48452">
    <property type="entry name" value="TPR-like"/>
    <property type="match status" value="2"/>
</dbReference>
<dbReference type="Gene3D" id="1.25.40.10">
    <property type="entry name" value="Tetratricopeptide repeat domain"/>
    <property type="match status" value="1"/>
</dbReference>
<dbReference type="RefSeq" id="WP_136548973.1">
    <property type="nucleotide sequence ID" value="NZ_CP031093.1"/>
</dbReference>
<reference evidence="3 4" key="1">
    <citation type="submission" date="2018-07" db="EMBL/GenBank/DDBJ databases">
        <title>Marsedoiliclastica nanhaica gen. nov. sp. nov., a novel marine hydrocarbonoclastic bacterium isolated from an in-situ enriched hydrocarbon-degrading consortium in deep-sea sediment.</title>
        <authorList>
            <person name="Dong C."/>
            <person name="Ma T."/>
            <person name="Liu R."/>
            <person name="Shao Z."/>
        </authorList>
    </citation>
    <scope>NUCLEOTIDE SEQUENCE [LARGE SCALE GENOMIC DNA]</scope>
    <source>
        <strain evidence="4">soil36-7</strain>
    </source>
</reference>
<dbReference type="InterPro" id="IPR011990">
    <property type="entry name" value="TPR-like_helical_dom_sf"/>
</dbReference>
<name>A0A4P7XHU9_9ALTE</name>
<protein>
    <recommendedName>
        <fullName evidence="5">Tetratricopeptide repeat protein</fullName>
    </recommendedName>
</protein>
<accession>A0A4P7XHU9</accession>
<gene>
    <name evidence="3" type="ORF">soil367_10090</name>
</gene>
<keyword evidence="2" id="KW-0472">Membrane</keyword>
<dbReference type="EMBL" id="CP031093">
    <property type="protein sequence ID" value="QCF26253.1"/>
    <property type="molecule type" value="Genomic_DNA"/>
</dbReference>
<dbReference type="OrthoDB" id="6179093at2"/>
<organism evidence="3 4">
    <name type="scientific">Hydrocarboniclastica marina</name>
    <dbReference type="NCBI Taxonomy" id="2259620"/>
    <lineage>
        <taxon>Bacteria</taxon>
        <taxon>Pseudomonadati</taxon>
        <taxon>Pseudomonadota</taxon>
        <taxon>Gammaproteobacteria</taxon>
        <taxon>Alteromonadales</taxon>
        <taxon>Alteromonadaceae</taxon>
        <taxon>Hydrocarboniclastica</taxon>
    </lineage>
</organism>
<evidence type="ECO:0000256" key="1">
    <source>
        <dbReference type="SAM" id="Coils"/>
    </source>
</evidence>
<dbReference type="Proteomes" id="UP000298049">
    <property type="component" value="Chromosome"/>
</dbReference>
<keyword evidence="2" id="KW-0812">Transmembrane</keyword>
<dbReference type="AlphaFoldDB" id="A0A4P7XHU9"/>